<proteinExistence type="predicted"/>
<organism evidence="2 3">
    <name type="scientific">Halocaridina rubra</name>
    <name type="common">Hawaiian red shrimp</name>
    <dbReference type="NCBI Taxonomy" id="373956"/>
    <lineage>
        <taxon>Eukaryota</taxon>
        <taxon>Metazoa</taxon>
        <taxon>Ecdysozoa</taxon>
        <taxon>Arthropoda</taxon>
        <taxon>Crustacea</taxon>
        <taxon>Multicrustacea</taxon>
        <taxon>Malacostraca</taxon>
        <taxon>Eumalacostraca</taxon>
        <taxon>Eucarida</taxon>
        <taxon>Decapoda</taxon>
        <taxon>Pleocyemata</taxon>
        <taxon>Caridea</taxon>
        <taxon>Atyoidea</taxon>
        <taxon>Atyidae</taxon>
        <taxon>Halocaridina</taxon>
    </lineage>
</organism>
<keyword evidence="1" id="KW-0472">Membrane</keyword>
<evidence type="ECO:0000256" key="1">
    <source>
        <dbReference type="SAM" id="Phobius"/>
    </source>
</evidence>
<name>A0AAN8WRT0_HALRR</name>
<dbReference type="EMBL" id="JAXCGZ010020865">
    <property type="protein sequence ID" value="KAK7065165.1"/>
    <property type="molecule type" value="Genomic_DNA"/>
</dbReference>
<protein>
    <submittedName>
        <fullName evidence="2">Uncharacterized protein</fullName>
    </submittedName>
</protein>
<accession>A0AAN8WRT0</accession>
<dbReference type="Proteomes" id="UP001381693">
    <property type="component" value="Unassembled WGS sequence"/>
</dbReference>
<reference evidence="2 3" key="1">
    <citation type="submission" date="2023-11" db="EMBL/GenBank/DDBJ databases">
        <title>Halocaridina rubra genome assembly.</title>
        <authorList>
            <person name="Smith C."/>
        </authorList>
    </citation>
    <scope>NUCLEOTIDE SEQUENCE [LARGE SCALE GENOMIC DNA]</scope>
    <source>
        <strain evidence="2">EP-1</strain>
        <tissue evidence="2">Whole</tissue>
    </source>
</reference>
<gene>
    <name evidence="2" type="ORF">SK128_014877</name>
</gene>
<evidence type="ECO:0000313" key="3">
    <source>
        <dbReference type="Proteomes" id="UP001381693"/>
    </source>
</evidence>
<keyword evidence="1" id="KW-1133">Transmembrane helix</keyword>
<comment type="caution">
    <text evidence="2">The sequence shown here is derived from an EMBL/GenBank/DDBJ whole genome shotgun (WGS) entry which is preliminary data.</text>
</comment>
<dbReference type="AlphaFoldDB" id="A0AAN8WRT0"/>
<keyword evidence="1" id="KW-0812">Transmembrane</keyword>
<keyword evidence="3" id="KW-1185">Reference proteome</keyword>
<feature type="transmembrane region" description="Helical" evidence="1">
    <location>
        <begin position="288"/>
        <end position="310"/>
    </location>
</feature>
<sequence>MGEENESEITREEVKRALYEAKAGKAPGMDGVRAEMLKEGGVTALECKRSLANTQEQALISKENDKRSSDVENSLSEFFPCQLHSPGEVTSTLPTKVSFQTGLSKFWALEFHLSDAHQLKNVCVAFSKETDMLITKVFQGECDDNPKLAPYRNVLYLFQKLTAKSVQLQVRSETASTHLHIKPIFKKCSTFNAVSSGINVTIPLENSWTTLDLDYSLDNNVTVRVHGEIYASRLMQGTCKDHFEAFEIYTKGVALIGQNCNFSNSSNTTGNQTSNSSLKAKANRTTKIIVTVLSVTLITIIFTVIIIILWKKFKKRTRPPIGDFTNNRTPLPTRQSQYISRHHGEISTSSPCSVEKLSFPQATYIEREGQSEHIYDNFSLNSKNSLYQYHTEISCRNKIPNQNEVSHDSETSLYQHQSEFSHRLEAPTQNEHVHNKEESFMIFNSGLN</sequence>
<evidence type="ECO:0000313" key="2">
    <source>
        <dbReference type="EMBL" id="KAK7065165.1"/>
    </source>
</evidence>